<accession>A0A327Y3R2</accession>
<comment type="caution">
    <text evidence="1">The sequence shown here is derived from an EMBL/GenBank/DDBJ whole genome shotgun (WGS) entry which is preliminary data.</text>
</comment>
<proteinExistence type="predicted"/>
<evidence type="ECO:0000313" key="2">
    <source>
        <dbReference type="Proteomes" id="UP000249165"/>
    </source>
</evidence>
<protein>
    <submittedName>
        <fullName evidence="1">Uncharacterized protein</fullName>
    </submittedName>
</protein>
<dbReference type="Proteomes" id="UP000249165">
    <property type="component" value="Unassembled WGS sequence"/>
</dbReference>
<keyword evidence="2" id="KW-1185">Reference proteome</keyword>
<organism evidence="1 2">
    <name type="scientific">Salipiger aestuarii</name>
    <dbReference type="NCBI Taxonomy" id="568098"/>
    <lineage>
        <taxon>Bacteria</taxon>
        <taxon>Pseudomonadati</taxon>
        <taxon>Pseudomonadota</taxon>
        <taxon>Alphaproteobacteria</taxon>
        <taxon>Rhodobacterales</taxon>
        <taxon>Roseobacteraceae</taxon>
        <taxon>Salipiger</taxon>
    </lineage>
</organism>
<reference evidence="1 2" key="1">
    <citation type="submission" date="2018-06" db="EMBL/GenBank/DDBJ databases">
        <title>Genomic Encyclopedia of Archaeal and Bacterial Type Strains, Phase II (KMG-II): from individual species to whole genera.</title>
        <authorList>
            <person name="Goeker M."/>
        </authorList>
    </citation>
    <scope>NUCLEOTIDE SEQUENCE [LARGE SCALE GENOMIC DNA]</scope>
    <source>
        <strain evidence="1 2">DSM 22011</strain>
    </source>
</reference>
<dbReference type="AlphaFoldDB" id="A0A327Y3R2"/>
<name>A0A327Y3R2_9RHOB</name>
<sequence>MMPGPAVFGAVGPVRGHGMTEPQADRGQRTARCATANCRPSPFGVPHVAGRLLQRRSHRQTHWVRPVQRLPSSGFRTCSGFCRRCACRSVTLGAATGVSDRIVARKAGDVVCHFEQHTGGTAIGRLLALDTHRIAHPLLRRAVRHGECDVVNVPGTAERLAGRAGAKSTTHAVDALRQRPCPRSDLGVRKQVITVPGLPSASPWYRWQTVGVSKFTVLLTGTPQPCGSGPRGFRAGCGPGRRRAAITERRAASHFFLCCVEQGCHDDRYMYRHRCALM</sequence>
<evidence type="ECO:0000313" key="1">
    <source>
        <dbReference type="EMBL" id="RAK15384.1"/>
    </source>
</evidence>
<dbReference type="EMBL" id="QLMG01000023">
    <property type="protein sequence ID" value="RAK15384.1"/>
    <property type="molecule type" value="Genomic_DNA"/>
</dbReference>
<gene>
    <name evidence="1" type="ORF">ATI53_102327</name>
</gene>